<evidence type="ECO:0000313" key="2">
    <source>
        <dbReference type="Proteomes" id="UP001458880"/>
    </source>
</evidence>
<keyword evidence="2" id="KW-1185">Reference proteome</keyword>
<dbReference type="EMBL" id="JASPKY010000449">
    <property type="protein sequence ID" value="KAK9696510.1"/>
    <property type="molecule type" value="Genomic_DNA"/>
</dbReference>
<proteinExistence type="predicted"/>
<gene>
    <name evidence="1" type="ORF">QE152_g31858</name>
</gene>
<reference evidence="1 2" key="1">
    <citation type="journal article" date="2024" name="BMC Genomics">
        <title>De novo assembly and annotation of Popillia japonica's genome with initial clues to its potential as an invasive pest.</title>
        <authorList>
            <person name="Cucini C."/>
            <person name="Boschi S."/>
            <person name="Funari R."/>
            <person name="Cardaioli E."/>
            <person name="Iannotti N."/>
            <person name="Marturano G."/>
            <person name="Paoli F."/>
            <person name="Bruttini M."/>
            <person name="Carapelli A."/>
            <person name="Frati F."/>
            <person name="Nardi F."/>
        </authorList>
    </citation>
    <scope>NUCLEOTIDE SEQUENCE [LARGE SCALE GENOMIC DNA]</scope>
    <source>
        <strain evidence="1">DMR45628</strain>
    </source>
</reference>
<comment type="caution">
    <text evidence="1">The sequence shown here is derived from an EMBL/GenBank/DDBJ whole genome shotgun (WGS) entry which is preliminary data.</text>
</comment>
<name>A0AAW1J0W4_POPJA</name>
<evidence type="ECO:0000313" key="1">
    <source>
        <dbReference type="EMBL" id="KAK9696510.1"/>
    </source>
</evidence>
<sequence length="111" mass="12608">MPYATIVERAVVVEEMFLSIYNCCVLKHGPRLSLAGDTYFAAIVYDGQRERLCGVIAKVSKQEQYNAASRFWRNKTDNEEERDEVEFELNNELYGIDIETFTGLLGGPYGA</sequence>
<dbReference type="AlphaFoldDB" id="A0AAW1J0W4"/>
<protein>
    <submittedName>
        <fullName evidence="1">Uncharacterized protein</fullName>
    </submittedName>
</protein>
<accession>A0AAW1J0W4</accession>
<organism evidence="1 2">
    <name type="scientific">Popillia japonica</name>
    <name type="common">Japanese beetle</name>
    <dbReference type="NCBI Taxonomy" id="7064"/>
    <lineage>
        <taxon>Eukaryota</taxon>
        <taxon>Metazoa</taxon>
        <taxon>Ecdysozoa</taxon>
        <taxon>Arthropoda</taxon>
        <taxon>Hexapoda</taxon>
        <taxon>Insecta</taxon>
        <taxon>Pterygota</taxon>
        <taxon>Neoptera</taxon>
        <taxon>Endopterygota</taxon>
        <taxon>Coleoptera</taxon>
        <taxon>Polyphaga</taxon>
        <taxon>Scarabaeiformia</taxon>
        <taxon>Scarabaeidae</taxon>
        <taxon>Rutelinae</taxon>
        <taxon>Popillia</taxon>
    </lineage>
</organism>
<dbReference type="Proteomes" id="UP001458880">
    <property type="component" value="Unassembled WGS sequence"/>
</dbReference>